<evidence type="ECO:0000313" key="1">
    <source>
        <dbReference type="EMBL" id="CCH28585.1"/>
    </source>
</evidence>
<name>K0JPF0_SACES</name>
<gene>
    <name evidence="1" type="ordered locus">BN6_12590</name>
</gene>
<proteinExistence type="predicted"/>
<dbReference type="EMBL" id="HE804045">
    <property type="protein sequence ID" value="CCH28585.1"/>
    <property type="molecule type" value="Genomic_DNA"/>
</dbReference>
<dbReference type="AlphaFoldDB" id="K0JPF0"/>
<accession>K0JPF0</accession>
<dbReference type="Proteomes" id="UP000006281">
    <property type="component" value="Chromosome"/>
</dbReference>
<dbReference type="PATRIC" id="fig|1179773.3.peg.1265"/>
<protein>
    <submittedName>
        <fullName evidence="1">Uncharacterized protein</fullName>
    </submittedName>
</protein>
<reference evidence="1 2" key="1">
    <citation type="journal article" date="2012" name="BMC Genomics">
        <title>Complete genome sequence of Saccharothrix espanaensis DSM 44229T and comparison to the other completely sequenced Pseudonocardiaceae.</title>
        <authorList>
            <person name="Strobel T."/>
            <person name="Al-Dilaimi A."/>
            <person name="Blom J."/>
            <person name="Gessner A."/>
            <person name="Kalinowski J."/>
            <person name="Luzhetska M."/>
            <person name="Puhler A."/>
            <person name="Szczepanowski R."/>
            <person name="Bechthold A."/>
            <person name="Ruckert C."/>
        </authorList>
    </citation>
    <scope>NUCLEOTIDE SEQUENCE [LARGE SCALE GENOMIC DNA]</scope>
    <source>
        <strain evidence="2">ATCC 51144 / DSM 44229 / JCM 9112 / NBRC 15066 / NRRL 15764</strain>
    </source>
</reference>
<dbReference type="KEGG" id="sesp:BN6_12590"/>
<dbReference type="eggNOG" id="ENOG5034AW0">
    <property type="taxonomic scope" value="Bacteria"/>
</dbReference>
<organism evidence="1 2">
    <name type="scientific">Saccharothrix espanaensis (strain ATCC 51144 / DSM 44229 / JCM 9112 / NBRC 15066 / NRRL 15764)</name>
    <dbReference type="NCBI Taxonomy" id="1179773"/>
    <lineage>
        <taxon>Bacteria</taxon>
        <taxon>Bacillati</taxon>
        <taxon>Actinomycetota</taxon>
        <taxon>Actinomycetes</taxon>
        <taxon>Pseudonocardiales</taxon>
        <taxon>Pseudonocardiaceae</taxon>
        <taxon>Saccharothrix</taxon>
    </lineage>
</organism>
<evidence type="ECO:0000313" key="2">
    <source>
        <dbReference type="Proteomes" id="UP000006281"/>
    </source>
</evidence>
<dbReference type="STRING" id="1179773.BN6_12590"/>
<keyword evidence="2" id="KW-1185">Reference proteome</keyword>
<sequence>MRRYRQLGTVARREFPSWHQPACVSLPRAPGLVRAPVSRHWRFGAVGTGKEWQVSCRDIASRRRDMTVFVSQGHVVVTVPPGEAAVLTPLEVGRLRAALRDAVVNASGTPDN</sequence>
<dbReference type="HOGENOM" id="CLU_2144019_0_0_11"/>